<accession>A0AAV4JMN0</accession>
<organism evidence="1 2">
    <name type="scientific">Elysia marginata</name>
    <dbReference type="NCBI Taxonomy" id="1093978"/>
    <lineage>
        <taxon>Eukaryota</taxon>
        <taxon>Metazoa</taxon>
        <taxon>Spiralia</taxon>
        <taxon>Lophotrochozoa</taxon>
        <taxon>Mollusca</taxon>
        <taxon>Gastropoda</taxon>
        <taxon>Heterobranchia</taxon>
        <taxon>Euthyneura</taxon>
        <taxon>Panpulmonata</taxon>
        <taxon>Sacoglossa</taxon>
        <taxon>Placobranchoidea</taxon>
        <taxon>Plakobranchidae</taxon>
        <taxon>Elysia</taxon>
    </lineage>
</organism>
<comment type="caution">
    <text evidence="1">The sequence shown here is derived from an EMBL/GenBank/DDBJ whole genome shotgun (WGS) entry which is preliminary data.</text>
</comment>
<dbReference type="AlphaFoldDB" id="A0AAV4JMN0"/>
<sequence length="203" mass="22910">MSFIGFPRTVDRLARIATLRQNVQFIEGKFKSLLHKQRAAAAALTADTSYERTTSVASGAAPEEFLPSRFTKAGEARSFFKARARMVIIVKRWIDMIMNMNKNSLWERQLKTFVDLAIDMEGNGNTETTPVAGGRLSFDKNVFKANKEISLSMDVKTTLSTHPDGRTPDMIKQVRSDYEDVSIPEDISRQNRRLAGCWNNLSD</sequence>
<evidence type="ECO:0000313" key="2">
    <source>
        <dbReference type="Proteomes" id="UP000762676"/>
    </source>
</evidence>
<evidence type="ECO:0000313" key="1">
    <source>
        <dbReference type="EMBL" id="GFS24062.1"/>
    </source>
</evidence>
<proteinExistence type="predicted"/>
<gene>
    <name evidence="1" type="ORF">ElyMa_006993800</name>
</gene>
<protein>
    <submittedName>
        <fullName evidence="1">Uncharacterized protein</fullName>
    </submittedName>
</protein>
<dbReference type="EMBL" id="BMAT01013976">
    <property type="protein sequence ID" value="GFS24062.1"/>
    <property type="molecule type" value="Genomic_DNA"/>
</dbReference>
<reference evidence="1 2" key="1">
    <citation type="journal article" date="2021" name="Elife">
        <title>Chloroplast acquisition without the gene transfer in kleptoplastic sea slugs, Plakobranchus ocellatus.</title>
        <authorList>
            <person name="Maeda T."/>
            <person name="Takahashi S."/>
            <person name="Yoshida T."/>
            <person name="Shimamura S."/>
            <person name="Takaki Y."/>
            <person name="Nagai Y."/>
            <person name="Toyoda A."/>
            <person name="Suzuki Y."/>
            <person name="Arimoto A."/>
            <person name="Ishii H."/>
            <person name="Satoh N."/>
            <person name="Nishiyama T."/>
            <person name="Hasebe M."/>
            <person name="Maruyama T."/>
            <person name="Minagawa J."/>
            <person name="Obokata J."/>
            <person name="Shigenobu S."/>
        </authorList>
    </citation>
    <scope>NUCLEOTIDE SEQUENCE [LARGE SCALE GENOMIC DNA]</scope>
</reference>
<name>A0AAV4JMN0_9GAST</name>
<dbReference type="Proteomes" id="UP000762676">
    <property type="component" value="Unassembled WGS sequence"/>
</dbReference>
<keyword evidence="2" id="KW-1185">Reference proteome</keyword>